<dbReference type="FunFam" id="1.10.1580.10:FF:000003">
    <property type="entry name" value="Ribosome biogenesis GTPase A"/>
    <property type="match status" value="1"/>
</dbReference>
<protein>
    <recommendedName>
        <fullName evidence="2 11">Ribosome biogenesis GTPase A</fullName>
    </recommendedName>
</protein>
<gene>
    <name evidence="14" type="primary">ylqF</name>
    <name evidence="14" type="ORF">DT065_04800</name>
</gene>
<reference evidence="14 15" key="1">
    <citation type="journal article" date="2018" name="J. Microbiol.">
        <title>Salicibibacter kimchii gen. nov., sp. nov., a moderately halophilic and alkalitolerant bacterium in the family Bacillaceae, isolated from kimchi.</title>
        <authorList>
            <person name="Jang J.Y."/>
            <person name="Oh Y.J."/>
            <person name="Lim S.K."/>
            <person name="Park H.K."/>
            <person name="Lee C."/>
            <person name="Kim J.Y."/>
            <person name="Lee M.A."/>
            <person name="Choi H.J."/>
        </authorList>
    </citation>
    <scope>NUCLEOTIDE SEQUENCE [LARGE SCALE GENOMIC DNA]</scope>
    <source>
        <strain evidence="14 15">NKC1-1</strain>
    </source>
</reference>
<evidence type="ECO:0000313" key="14">
    <source>
        <dbReference type="EMBL" id="AXF55407.1"/>
    </source>
</evidence>
<keyword evidence="7" id="KW-0694">RNA-binding</keyword>
<dbReference type="Gene3D" id="3.40.50.300">
    <property type="entry name" value="P-loop containing nucleotide triphosphate hydrolases"/>
    <property type="match status" value="1"/>
</dbReference>
<evidence type="ECO:0000256" key="2">
    <source>
        <dbReference type="ARBA" id="ARBA00014898"/>
    </source>
</evidence>
<dbReference type="PANTHER" id="PTHR45782">
    <property type="entry name" value="MITOCHONDRIAL RIBOSOME-ASSOCIATED GTPASE 1"/>
    <property type="match status" value="1"/>
</dbReference>
<evidence type="ECO:0000256" key="5">
    <source>
        <dbReference type="ARBA" id="ARBA00022741"/>
    </source>
</evidence>
<dbReference type="GO" id="GO:0042254">
    <property type="term" value="P:ribosome biogenesis"/>
    <property type="evidence" value="ECO:0007669"/>
    <property type="project" value="UniProtKB-KW"/>
</dbReference>
<evidence type="ECO:0000256" key="12">
    <source>
        <dbReference type="PIRSR" id="PIRSR006230-1"/>
    </source>
</evidence>
<evidence type="ECO:0000256" key="10">
    <source>
        <dbReference type="ARBA" id="ARBA00025856"/>
    </source>
</evidence>
<evidence type="ECO:0000259" key="13">
    <source>
        <dbReference type="Pfam" id="PF01926"/>
    </source>
</evidence>
<evidence type="ECO:0000256" key="9">
    <source>
        <dbReference type="ARBA" id="ARBA00025021"/>
    </source>
</evidence>
<dbReference type="InterPro" id="IPR023179">
    <property type="entry name" value="GTP-bd_ortho_bundle_sf"/>
</dbReference>
<evidence type="ECO:0000256" key="4">
    <source>
        <dbReference type="ARBA" id="ARBA00022517"/>
    </source>
</evidence>
<dbReference type="GO" id="GO:0003924">
    <property type="term" value="F:GTPase activity"/>
    <property type="evidence" value="ECO:0007669"/>
    <property type="project" value="TreeGrafter"/>
</dbReference>
<dbReference type="KEGG" id="rue:DT065_04800"/>
<dbReference type="AlphaFoldDB" id="A0A345BWS6"/>
<evidence type="ECO:0000256" key="11">
    <source>
        <dbReference type="PIRNR" id="PIRNR006230"/>
    </source>
</evidence>
<dbReference type="GO" id="GO:0005737">
    <property type="term" value="C:cytoplasm"/>
    <property type="evidence" value="ECO:0007669"/>
    <property type="project" value="UniProtKB-SubCell"/>
</dbReference>
<keyword evidence="15" id="KW-1185">Reference proteome</keyword>
<dbReference type="GO" id="GO:0006412">
    <property type="term" value="P:translation"/>
    <property type="evidence" value="ECO:0007669"/>
    <property type="project" value="TreeGrafter"/>
</dbReference>
<comment type="function">
    <text evidence="11">Required for a late step of 50S ribosomal subunit assembly. Has GTPase activity.</text>
</comment>
<proteinExistence type="inferred from homology"/>
<keyword evidence="4" id="KW-0690">Ribosome biogenesis</keyword>
<evidence type="ECO:0000313" key="15">
    <source>
        <dbReference type="Proteomes" id="UP000252100"/>
    </source>
</evidence>
<dbReference type="EMBL" id="CP031092">
    <property type="protein sequence ID" value="AXF55407.1"/>
    <property type="molecule type" value="Genomic_DNA"/>
</dbReference>
<dbReference type="OrthoDB" id="9779790at2"/>
<keyword evidence="6" id="KW-0378">Hydrolase</keyword>
<evidence type="ECO:0000256" key="6">
    <source>
        <dbReference type="ARBA" id="ARBA00022801"/>
    </source>
</evidence>
<feature type="domain" description="G" evidence="13">
    <location>
        <begin position="123"/>
        <end position="212"/>
    </location>
</feature>
<comment type="subunit">
    <text evidence="10">Interacts with ctc. Interacts with the immature 50S ribosome subunit. 2 molecules of rbgA bind to one 50S subunit.</text>
</comment>
<dbReference type="GO" id="GO:0005525">
    <property type="term" value="F:GTP binding"/>
    <property type="evidence" value="ECO:0007669"/>
    <property type="project" value="UniProtKB-KW"/>
</dbReference>
<evidence type="ECO:0000256" key="3">
    <source>
        <dbReference type="ARBA" id="ARBA00022490"/>
    </source>
</evidence>
<feature type="binding site" evidence="12">
    <location>
        <begin position="130"/>
        <end position="135"/>
    </location>
    <ligand>
        <name>GTP</name>
        <dbReference type="ChEBI" id="CHEBI:37565"/>
    </ligand>
</feature>
<comment type="function">
    <text evidence="9">Essential protein that is required for a late step of 50S ribosomal subunit assembly. Has GTPase activity that is stimulated by interaction with the immature 50S ribosome subunit. Binds to the 23S rRNA. Required for the association of ribosomal proteins rplP and rpmA with the large subunit.</text>
</comment>
<dbReference type="PIRSF" id="PIRSF006230">
    <property type="entry name" value="MG442"/>
    <property type="match status" value="1"/>
</dbReference>
<evidence type="ECO:0000256" key="7">
    <source>
        <dbReference type="ARBA" id="ARBA00022884"/>
    </source>
</evidence>
<comment type="subcellular location">
    <subcellularLocation>
        <location evidence="1 11">Cytoplasm</location>
    </subcellularLocation>
</comment>
<keyword evidence="3 11" id="KW-0963">Cytoplasm</keyword>
<sequence length="285" mass="31962">MTIQWYPGHMAKATREVRELIKRVDVVVELADARIPQASRNPVLNDILSERPRVLALVKTDMADEAITKAWQQHFEQNGKAVVLMNAKHNQGSGKLIQEVNRLAQPKMQALQKKGIQNRSVRAMILGIPNVGKSTVINRLVGKNQAKTGNKPAVTQGNHWLKVSNQMDVLDTPGILWPKFEDPEVGYKLAITGAIKDERLDFQDVVLYLIRQLHDRYPDALKERYNLPELPSEGVELFEAIGRKRGCLIAGGDVDFDQAAEVILRDFRSQKLGPISLEKPNDGPI</sequence>
<dbReference type="NCBIfam" id="TIGR03596">
    <property type="entry name" value="GTPase_YlqF"/>
    <property type="match status" value="1"/>
</dbReference>
<dbReference type="InterPro" id="IPR006073">
    <property type="entry name" value="GTP-bd"/>
</dbReference>
<feature type="binding site" evidence="12">
    <location>
        <position position="174"/>
    </location>
    <ligand>
        <name>GTP</name>
        <dbReference type="ChEBI" id="CHEBI:37565"/>
    </ligand>
</feature>
<dbReference type="InterPro" id="IPR016478">
    <property type="entry name" value="GTPase_MTG1"/>
</dbReference>
<dbReference type="Gene3D" id="1.10.1580.10">
    <property type="match status" value="1"/>
</dbReference>
<evidence type="ECO:0000256" key="8">
    <source>
        <dbReference type="ARBA" id="ARBA00023134"/>
    </source>
</evidence>
<dbReference type="InterPro" id="IPR019991">
    <property type="entry name" value="GTP-bd_ribosome_bgen"/>
</dbReference>
<keyword evidence="5 11" id="KW-0547">Nucleotide-binding</keyword>
<name>A0A345BWS6_9BACI</name>
<accession>A0A345BWS6</accession>
<dbReference type="InterPro" id="IPR027417">
    <property type="entry name" value="P-loop_NTPase"/>
</dbReference>
<dbReference type="SUPFAM" id="SSF52540">
    <property type="entry name" value="P-loop containing nucleoside triphosphate hydrolases"/>
    <property type="match status" value="1"/>
</dbReference>
<organism evidence="14 15">
    <name type="scientific">Salicibibacter kimchii</name>
    <dbReference type="NCBI Taxonomy" id="2099786"/>
    <lineage>
        <taxon>Bacteria</taxon>
        <taxon>Bacillati</taxon>
        <taxon>Bacillota</taxon>
        <taxon>Bacilli</taxon>
        <taxon>Bacillales</taxon>
        <taxon>Bacillaceae</taxon>
        <taxon>Salicibibacter</taxon>
    </lineage>
</organism>
<dbReference type="Pfam" id="PF01926">
    <property type="entry name" value="MMR_HSR1"/>
    <property type="match status" value="1"/>
</dbReference>
<comment type="similarity">
    <text evidence="11">Belongs to the TRAFAC class YlqF/YawG GTPase family. MTG1 subfamily.</text>
</comment>
<dbReference type="PANTHER" id="PTHR45782:SF4">
    <property type="entry name" value="MITOCHONDRIAL RIBOSOME-ASSOCIATED GTPASE 1"/>
    <property type="match status" value="1"/>
</dbReference>
<dbReference type="FunFam" id="3.40.50.300:FF:000590">
    <property type="entry name" value="Ribosome biogenesis GTPase A"/>
    <property type="match status" value="1"/>
</dbReference>
<evidence type="ECO:0000256" key="1">
    <source>
        <dbReference type="ARBA" id="ARBA00004496"/>
    </source>
</evidence>
<dbReference type="GO" id="GO:0003723">
    <property type="term" value="F:RNA binding"/>
    <property type="evidence" value="ECO:0007669"/>
    <property type="project" value="UniProtKB-KW"/>
</dbReference>
<dbReference type="CDD" id="cd01856">
    <property type="entry name" value="YlqF"/>
    <property type="match status" value="1"/>
</dbReference>
<keyword evidence="8 11" id="KW-0342">GTP-binding</keyword>
<dbReference type="Proteomes" id="UP000252100">
    <property type="component" value="Chromosome"/>
</dbReference>
<dbReference type="RefSeq" id="WP_114371370.1">
    <property type="nucleotide sequence ID" value="NZ_CP031092.1"/>
</dbReference>